<keyword evidence="4 7" id="KW-0862">Zinc</keyword>
<evidence type="ECO:0000256" key="1">
    <source>
        <dbReference type="ARBA" id="ARBA00012928"/>
    </source>
</evidence>
<dbReference type="SUPFAM" id="SSF52467">
    <property type="entry name" value="DHS-like NAD/FAD-binding domain"/>
    <property type="match status" value="1"/>
</dbReference>
<dbReference type="GO" id="GO:0000122">
    <property type="term" value="P:negative regulation of transcription by RNA polymerase II"/>
    <property type="evidence" value="ECO:0007669"/>
    <property type="project" value="TreeGrafter"/>
</dbReference>
<proteinExistence type="inferred from homology"/>
<evidence type="ECO:0000313" key="9">
    <source>
        <dbReference type="EnsemblMetazoa" id="Aqu2.1.19080_001"/>
    </source>
</evidence>
<accession>A0A1X7TVY4</accession>
<gene>
    <name evidence="9" type="primary">100632211</name>
</gene>
<organism evidence="9">
    <name type="scientific">Amphimedon queenslandica</name>
    <name type="common">Sponge</name>
    <dbReference type="NCBI Taxonomy" id="400682"/>
    <lineage>
        <taxon>Eukaryota</taxon>
        <taxon>Metazoa</taxon>
        <taxon>Porifera</taxon>
        <taxon>Demospongiae</taxon>
        <taxon>Heteroscleromorpha</taxon>
        <taxon>Haplosclerida</taxon>
        <taxon>Niphatidae</taxon>
        <taxon>Amphimedon</taxon>
    </lineage>
</organism>
<evidence type="ECO:0000256" key="2">
    <source>
        <dbReference type="ARBA" id="ARBA00022679"/>
    </source>
</evidence>
<dbReference type="Pfam" id="PF02146">
    <property type="entry name" value="SIR2"/>
    <property type="match status" value="1"/>
</dbReference>
<comment type="similarity">
    <text evidence="6">Belongs to the sirtuin family. Class IV subfamily.</text>
</comment>
<dbReference type="InterPro" id="IPR029035">
    <property type="entry name" value="DHS-like_NAD/FAD-binding_dom"/>
</dbReference>
<dbReference type="STRING" id="400682.A0A1X7TVY4"/>
<dbReference type="InterPro" id="IPR026590">
    <property type="entry name" value="Ssirtuin_cat_dom"/>
</dbReference>
<sequence length="291" mass="32308">MGVAMSVNYASRLSEYRDKGVCGVPEVYDAWEEVERKVSLLCEWLGSSSHAVAHTGAGISTSAGIPDFRGPKGVWTLEKKGEKLDVDVHFEDALPTLTHLSLTKLVEKDIIKYIVSQNVDGLHLKSGLDREHLSELHGNMFVEKCEKCSKEYVHDKVVPTIGLKYTGNRCTGGGARGRCRGKLRDTVLDWEDDLPADDLSRAELHSTQSDLSLCLGTTLQILPSGKLPLRVKKNNGKLVICNLQPTQYDKKADLVIHYYVDDVMNCLMKKLNLTLAPYPPSTEEVKRAIDL</sequence>
<evidence type="ECO:0000256" key="5">
    <source>
        <dbReference type="ARBA" id="ARBA00023027"/>
    </source>
</evidence>
<evidence type="ECO:0000256" key="6">
    <source>
        <dbReference type="ARBA" id="ARBA00038170"/>
    </source>
</evidence>
<dbReference type="AlphaFoldDB" id="A0A1X7TVY4"/>
<feature type="binding site" evidence="7">
    <location>
        <position position="179"/>
    </location>
    <ligand>
        <name>Zn(2+)</name>
        <dbReference type="ChEBI" id="CHEBI:29105"/>
    </ligand>
</feature>
<dbReference type="GO" id="GO:0005634">
    <property type="term" value="C:nucleus"/>
    <property type="evidence" value="ECO:0007669"/>
    <property type="project" value="TreeGrafter"/>
</dbReference>
<dbReference type="GO" id="GO:0046969">
    <property type="term" value="F:histone H3K9 deacetylase activity, NAD-dependent"/>
    <property type="evidence" value="ECO:0007669"/>
    <property type="project" value="TreeGrafter"/>
</dbReference>
<dbReference type="EnsemblMetazoa" id="Aqu2.1.19080_001">
    <property type="protein sequence ID" value="Aqu2.1.19080_001"/>
    <property type="gene ID" value="Aqu2.1.19080"/>
</dbReference>
<name>A0A1X7TVY4_AMPQE</name>
<feature type="domain" description="Deacetylase sirtuin-type" evidence="8">
    <location>
        <begin position="31"/>
        <end position="274"/>
    </location>
</feature>
<keyword evidence="5" id="KW-0520">NAD</keyword>
<dbReference type="Proteomes" id="UP000007879">
    <property type="component" value="Unassembled WGS sequence"/>
</dbReference>
<dbReference type="GO" id="GO:0070403">
    <property type="term" value="F:NAD+ binding"/>
    <property type="evidence" value="ECO:0007669"/>
    <property type="project" value="InterPro"/>
</dbReference>
<dbReference type="KEGG" id="aqu:100632211"/>
<dbReference type="PANTHER" id="PTHR11085:SF12">
    <property type="entry name" value="NAD-DEPENDENT PROTEIN DEACYLASE SIRTUIN-6"/>
    <property type="match status" value="1"/>
</dbReference>
<evidence type="ECO:0000256" key="3">
    <source>
        <dbReference type="ARBA" id="ARBA00022723"/>
    </source>
</evidence>
<dbReference type="PROSITE" id="PS50305">
    <property type="entry name" value="SIRTUIN"/>
    <property type="match status" value="1"/>
</dbReference>
<evidence type="ECO:0000256" key="7">
    <source>
        <dbReference type="PROSITE-ProRule" id="PRU00236"/>
    </source>
</evidence>
<protein>
    <recommendedName>
        <fullName evidence="1">protein acetyllysine N-acetyltransferase</fullName>
        <ecNumber evidence="1">2.3.1.286</ecNumber>
    </recommendedName>
</protein>
<dbReference type="InterPro" id="IPR050134">
    <property type="entry name" value="NAD-dep_sirtuin_deacylases"/>
</dbReference>
<dbReference type="PANTHER" id="PTHR11085">
    <property type="entry name" value="NAD-DEPENDENT PROTEIN DEACYLASE SIRTUIN-5, MITOCHONDRIAL-RELATED"/>
    <property type="match status" value="1"/>
</dbReference>
<dbReference type="Gene3D" id="3.40.50.1220">
    <property type="entry name" value="TPP-binding domain"/>
    <property type="match status" value="1"/>
</dbReference>
<dbReference type="eggNOG" id="KOG1905">
    <property type="taxonomic scope" value="Eukaryota"/>
</dbReference>
<dbReference type="InterPro" id="IPR003000">
    <property type="entry name" value="Sirtuin"/>
</dbReference>
<evidence type="ECO:0000256" key="4">
    <source>
        <dbReference type="ARBA" id="ARBA00022833"/>
    </source>
</evidence>
<dbReference type="InParanoid" id="A0A1X7TVY4"/>
<feature type="binding site" evidence="7">
    <location>
        <position position="145"/>
    </location>
    <ligand>
        <name>Zn(2+)</name>
        <dbReference type="ChEBI" id="CHEBI:29105"/>
    </ligand>
</feature>
<reference evidence="9" key="2">
    <citation type="submission" date="2017-05" db="UniProtKB">
        <authorList>
            <consortium name="EnsemblMetazoa"/>
        </authorList>
    </citation>
    <scope>IDENTIFICATION</scope>
</reference>
<keyword evidence="2" id="KW-0808">Transferase</keyword>
<dbReference type="GO" id="GO:0003714">
    <property type="term" value="F:transcription corepressor activity"/>
    <property type="evidence" value="ECO:0007669"/>
    <property type="project" value="TreeGrafter"/>
</dbReference>
<keyword evidence="3 7" id="KW-0479">Metal-binding</keyword>
<dbReference type="OrthoDB" id="2919105at2759"/>
<feature type="binding site" evidence="7">
    <location>
        <position position="148"/>
    </location>
    <ligand>
        <name>Zn(2+)</name>
        <dbReference type="ChEBI" id="CHEBI:29105"/>
    </ligand>
</feature>
<evidence type="ECO:0000313" key="10">
    <source>
        <dbReference type="Proteomes" id="UP000007879"/>
    </source>
</evidence>
<feature type="binding site" evidence="7">
    <location>
        <position position="170"/>
    </location>
    <ligand>
        <name>Zn(2+)</name>
        <dbReference type="ChEBI" id="CHEBI:29105"/>
    </ligand>
</feature>
<feature type="active site" description="Proton acceptor" evidence="7">
    <location>
        <position position="137"/>
    </location>
</feature>
<dbReference type="EC" id="2.3.1.286" evidence="1"/>
<keyword evidence="10" id="KW-1185">Reference proteome</keyword>
<reference evidence="10" key="1">
    <citation type="journal article" date="2010" name="Nature">
        <title>The Amphimedon queenslandica genome and the evolution of animal complexity.</title>
        <authorList>
            <person name="Srivastava M."/>
            <person name="Simakov O."/>
            <person name="Chapman J."/>
            <person name="Fahey B."/>
            <person name="Gauthier M.E."/>
            <person name="Mitros T."/>
            <person name="Richards G.S."/>
            <person name="Conaco C."/>
            <person name="Dacre M."/>
            <person name="Hellsten U."/>
            <person name="Larroux C."/>
            <person name="Putnam N.H."/>
            <person name="Stanke M."/>
            <person name="Adamska M."/>
            <person name="Darling A."/>
            <person name="Degnan S.M."/>
            <person name="Oakley T.H."/>
            <person name="Plachetzki D.C."/>
            <person name="Zhai Y."/>
            <person name="Adamski M."/>
            <person name="Calcino A."/>
            <person name="Cummins S.F."/>
            <person name="Goodstein D.M."/>
            <person name="Harris C."/>
            <person name="Jackson D.J."/>
            <person name="Leys S.P."/>
            <person name="Shu S."/>
            <person name="Woodcroft B.J."/>
            <person name="Vervoort M."/>
            <person name="Kosik K.S."/>
            <person name="Manning G."/>
            <person name="Degnan B.M."/>
            <person name="Rokhsar D.S."/>
        </authorList>
    </citation>
    <scope>NUCLEOTIDE SEQUENCE [LARGE SCALE GENOMIC DNA]</scope>
</reference>
<dbReference type="Gene3D" id="2.20.28.200">
    <property type="match status" value="1"/>
</dbReference>
<dbReference type="FunFam" id="3.40.50.1220:FF:000038">
    <property type="entry name" value="NAD-dependent protein deacetylase sirtuin-6 isoform X2"/>
    <property type="match status" value="1"/>
</dbReference>
<evidence type="ECO:0000259" key="8">
    <source>
        <dbReference type="PROSITE" id="PS50305"/>
    </source>
</evidence>
<dbReference type="EnsemblMetazoa" id="XM_003389689.3">
    <property type="protein sequence ID" value="XP_003389737.2"/>
    <property type="gene ID" value="LOC100632211"/>
</dbReference>
<dbReference type="GO" id="GO:0046872">
    <property type="term" value="F:metal ion binding"/>
    <property type="evidence" value="ECO:0007669"/>
    <property type="project" value="UniProtKB-KW"/>
</dbReference>